<protein>
    <submittedName>
        <fullName evidence="2">Uncharacterized protein</fullName>
    </submittedName>
</protein>
<name>A0A645IQ03_9ZZZZ</name>
<sequence>MQERDVHRLDLADIPIGDIEVDKSFASRKGSEERSHVGGVPSGDIQ</sequence>
<feature type="region of interest" description="Disordered" evidence="1">
    <location>
        <begin position="25"/>
        <end position="46"/>
    </location>
</feature>
<evidence type="ECO:0000256" key="1">
    <source>
        <dbReference type="SAM" id="MobiDB-lite"/>
    </source>
</evidence>
<gene>
    <name evidence="2" type="ORF">SDC9_196941</name>
</gene>
<evidence type="ECO:0000313" key="2">
    <source>
        <dbReference type="EMBL" id="MPN49323.1"/>
    </source>
</evidence>
<organism evidence="2">
    <name type="scientific">bioreactor metagenome</name>
    <dbReference type="NCBI Taxonomy" id="1076179"/>
    <lineage>
        <taxon>unclassified sequences</taxon>
        <taxon>metagenomes</taxon>
        <taxon>ecological metagenomes</taxon>
    </lineage>
</organism>
<dbReference type="EMBL" id="VSSQ01112456">
    <property type="protein sequence ID" value="MPN49323.1"/>
    <property type="molecule type" value="Genomic_DNA"/>
</dbReference>
<dbReference type="AlphaFoldDB" id="A0A645IQ03"/>
<proteinExistence type="predicted"/>
<comment type="caution">
    <text evidence="2">The sequence shown here is derived from an EMBL/GenBank/DDBJ whole genome shotgun (WGS) entry which is preliminary data.</text>
</comment>
<feature type="compositionally biased region" description="Basic and acidic residues" evidence="1">
    <location>
        <begin position="25"/>
        <end position="36"/>
    </location>
</feature>
<reference evidence="2" key="1">
    <citation type="submission" date="2019-08" db="EMBL/GenBank/DDBJ databases">
        <authorList>
            <person name="Kucharzyk K."/>
            <person name="Murdoch R.W."/>
            <person name="Higgins S."/>
            <person name="Loffler F."/>
        </authorList>
    </citation>
    <scope>NUCLEOTIDE SEQUENCE</scope>
</reference>
<accession>A0A645IQ03</accession>